<keyword evidence="9" id="KW-1185">Reference proteome</keyword>
<proteinExistence type="predicted"/>
<evidence type="ECO:0000256" key="3">
    <source>
        <dbReference type="ARBA" id="ARBA00023237"/>
    </source>
</evidence>
<dbReference type="SUPFAM" id="SSF103088">
    <property type="entry name" value="OmpA-like"/>
    <property type="match status" value="1"/>
</dbReference>
<dbReference type="PANTHER" id="PTHR30329">
    <property type="entry name" value="STATOR ELEMENT OF FLAGELLAR MOTOR COMPLEX"/>
    <property type="match status" value="1"/>
</dbReference>
<evidence type="ECO:0000256" key="4">
    <source>
        <dbReference type="PROSITE-ProRule" id="PRU00473"/>
    </source>
</evidence>
<dbReference type="PROSITE" id="PS51123">
    <property type="entry name" value="OMPA_2"/>
    <property type="match status" value="1"/>
</dbReference>
<dbReference type="InterPro" id="IPR006664">
    <property type="entry name" value="OMP_bac"/>
</dbReference>
<feature type="chain" id="PRO_5037352873" evidence="6">
    <location>
        <begin position="21"/>
        <end position="195"/>
    </location>
</feature>
<evidence type="ECO:0000256" key="6">
    <source>
        <dbReference type="SAM" id="SignalP"/>
    </source>
</evidence>
<organism evidence="8 9">
    <name type="scientific">Ottowia testudinis</name>
    <dbReference type="NCBI Taxonomy" id="2816950"/>
    <lineage>
        <taxon>Bacteria</taxon>
        <taxon>Pseudomonadati</taxon>
        <taxon>Pseudomonadota</taxon>
        <taxon>Betaproteobacteria</taxon>
        <taxon>Burkholderiales</taxon>
        <taxon>Comamonadaceae</taxon>
        <taxon>Ottowia</taxon>
    </lineage>
</organism>
<evidence type="ECO:0000259" key="7">
    <source>
        <dbReference type="PROSITE" id="PS51123"/>
    </source>
</evidence>
<dbReference type="InterPro" id="IPR006665">
    <property type="entry name" value="OmpA-like"/>
</dbReference>
<dbReference type="Proteomes" id="UP000663903">
    <property type="component" value="Chromosome"/>
</dbReference>
<sequence length="195" mass="20908">MTRAPYPLLLLLALAACAPATRVTLLPQEGKPTAAVEVQSKSARVVLGQPYQVAEVRERGEVAEKQTNASDVQKRHGQLLSVQPAAEQRFTLFFMPGGSALTPESTAALADVLSRAIERPGGEIVVIGHTDRVGTVESNDALSLQRAQAVRQLVIGRGFDAARVDAVGRGEREPTVPTADEVDEPKNRRAEIVVR</sequence>
<feature type="domain" description="OmpA-like" evidence="7">
    <location>
        <begin position="81"/>
        <end position="195"/>
    </location>
</feature>
<dbReference type="GO" id="GO:0009279">
    <property type="term" value="C:cell outer membrane"/>
    <property type="evidence" value="ECO:0007669"/>
    <property type="project" value="UniProtKB-SubCell"/>
</dbReference>
<feature type="region of interest" description="Disordered" evidence="5">
    <location>
        <begin position="168"/>
        <end position="195"/>
    </location>
</feature>
<dbReference type="PANTHER" id="PTHR30329:SF21">
    <property type="entry name" value="LIPOPROTEIN YIAD-RELATED"/>
    <property type="match status" value="1"/>
</dbReference>
<name>A0A975CD56_9BURK</name>
<protein>
    <submittedName>
        <fullName evidence="8">OmpA family protein</fullName>
    </submittedName>
</protein>
<keyword evidence="3" id="KW-0998">Cell outer membrane</keyword>
<dbReference type="InterPro" id="IPR036737">
    <property type="entry name" value="OmpA-like_sf"/>
</dbReference>
<keyword evidence="2 4" id="KW-0472">Membrane</keyword>
<dbReference type="CDD" id="cd07185">
    <property type="entry name" value="OmpA_C-like"/>
    <property type="match status" value="1"/>
</dbReference>
<dbReference type="PRINTS" id="PR01021">
    <property type="entry name" value="OMPADOMAIN"/>
</dbReference>
<comment type="subcellular location">
    <subcellularLocation>
        <location evidence="1">Cell outer membrane</location>
    </subcellularLocation>
</comment>
<accession>A0A975CD56</accession>
<dbReference type="EMBL" id="CP071796">
    <property type="protein sequence ID" value="QTD44080.1"/>
    <property type="molecule type" value="Genomic_DNA"/>
</dbReference>
<evidence type="ECO:0000256" key="2">
    <source>
        <dbReference type="ARBA" id="ARBA00023136"/>
    </source>
</evidence>
<dbReference type="InterPro" id="IPR050330">
    <property type="entry name" value="Bact_OuterMem_StrucFunc"/>
</dbReference>
<dbReference type="RefSeq" id="WP_208007499.1">
    <property type="nucleotide sequence ID" value="NZ_CP071796.1"/>
</dbReference>
<feature type="compositionally biased region" description="Basic and acidic residues" evidence="5">
    <location>
        <begin position="184"/>
        <end position="195"/>
    </location>
</feature>
<evidence type="ECO:0000256" key="5">
    <source>
        <dbReference type="SAM" id="MobiDB-lite"/>
    </source>
</evidence>
<keyword evidence="6" id="KW-0732">Signal</keyword>
<dbReference type="PROSITE" id="PS51257">
    <property type="entry name" value="PROKAR_LIPOPROTEIN"/>
    <property type="match status" value="1"/>
</dbReference>
<evidence type="ECO:0000313" key="9">
    <source>
        <dbReference type="Proteomes" id="UP000663903"/>
    </source>
</evidence>
<dbReference type="AlphaFoldDB" id="A0A975CD56"/>
<feature type="signal peptide" evidence="6">
    <location>
        <begin position="1"/>
        <end position="20"/>
    </location>
</feature>
<reference evidence="8" key="1">
    <citation type="submission" date="2021-03" db="EMBL/GenBank/DDBJ databases">
        <title>Ottowia sp. 27C isolated from the cloaca of a Giant Asian pond turtle (Heosemys grandis).</title>
        <authorList>
            <person name="Spergser J."/>
            <person name="Busse H.-J."/>
        </authorList>
    </citation>
    <scope>NUCLEOTIDE SEQUENCE</scope>
    <source>
        <strain evidence="8">27C</strain>
    </source>
</reference>
<dbReference type="Gene3D" id="3.30.1330.60">
    <property type="entry name" value="OmpA-like domain"/>
    <property type="match status" value="1"/>
</dbReference>
<gene>
    <name evidence="8" type="ORF">J1M35_13165</name>
</gene>
<dbReference type="KEGG" id="otd:J1M35_13165"/>
<dbReference type="Pfam" id="PF00691">
    <property type="entry name" value="OmpA"/>
    <property type="match status" value="1"/>
</dbReference>
<evidence type="ECO:0000313" key="8">
    <source>
        <dbReference type="EMBL" id="QTD44080.1"/>
    </source>
</evidence>
<evidence type="ECO:0000256" key="1">
    <source>
        <dbReference type="ARBA" id="ARBA00004442"/>
    </source>
</evidence>